<dbReference type="InterPro" id="IPR007276">
    <property type="entry name" value="Nop14"/>
</dbReference>
<feature type="compositionally biased region" description="Basic and acidic residues" evidence="8">
    <location>
        <begin position="312"/>
        <end position="345"/>
    </location>
</feature>
<feature type="compositionally biased region" description="Acidic residues" evidence="8">
    <location>
        <begin position="211"/>
        <end position="221"/>
    </location>
</feature>
<feature type="compositionally biased region" description="Basic and acidic residues" evidence="8">
    <location>
        <begin position="222"/>
        <end position="231"/>
    </location>
</feature>
<evidence type="ECO:0000256" key="5">
    <source>
        <dbReference type="ARBA" id="ARBA00023242"/>
    </source>
</evidence>
<organism evidence="9 10">
    <name type="scientific">Pleurostoma richardsiae</name>
    <dbReference type="NCBI Taxonomy" id="41990"/>
    <lineage>
        <taxon>Eukaryota</taxon>
        <taxon>Fungi</taxon>
        <taxon>Dikarya</taxon>
        <taxon>Ascomycota</taxon>
        <taxon>Pezizomycotina</taxon>
        <taxon>Sordariomycetes</taxon>
        <taxon>Sordariomycetidae</taxon>
        <taxon>Calosphaeriales</taxon>
        <taxon>Pleurostomataceae</taxon>
        <taxon>Pleurostoma</taxon>
    </lineage>
</organism>
<feature type="region of interest" description="Disordered" evidence="8">
    <location>
        <begin position="1"/>
        <end position="98"/>
    </location>
</feature>
<keyword evidence="3" id="KW-0690">Ribosome biogenesis</keyword>
<comment type="function">
    <text evidence="6">Involved in nucleolar processing of pre-18S ribosomal RNA. Has a role in the nuclear export of 40S pre-ribosomal subunit to the cytoplasm.</text>
</comment>
<comment type="caution">
    <text evidence="9">The sequence shown here is derived from an EMBL/GenBank/DDBJ whole genome shotgun (WGS) entry which is preliminary data.</text>
</comment>
<keyword evidence="7" id="KW-0175">Coiled coil</keyword>
<comment type="similarity">
    <text evidence="2">Belongs to the NOP14 family.</text>
</comment>
<reference evidence="9" key="1">
    <citation type="submission" date="2022-07" db="EMBL/GenBank/DDBJ databases">
        <title>Fungi with potential for degradation of polypropylene.</title>
        <authorList>
            <person name="Gostincar C."/>
        </authorList>
    </citation>
    <scope>NUCLEOTIDE SEQUENCE</scope>
    <source>
        <strain evidence="9">EXF-13308</strain>
    </source>
</reference>
<dbReference type="GO" id="GO:0030692">
    <property type="term" value="C:Noc4p-Nop14p complex"/>
    <property type="evidence" value="ECO:0007669"/>
    <property type="project" value="TreeGrafter"/>
</dbReference>
<dbReference type="PANTHER" id="PTHR23183:SF0">
    <property type="entry name" value="NUCLEOLAR PROTEIN 14"/>
    <property type="match status" value="1"/>
</dbReference>
<feature type="region of interest" description="Disordered" evidence="8">
    <location>
        <begin position="312"/>
        <end position="392"/>
    </location>
</feature>
<feature type="compositionally biased region" description="Acidic residues" evidence="8">
    <location>
        <begin position="355"/>
        <end position="366"/>
    </location>
</feature>
<evidence type="ECO:0000256" key="3">
    <source>
        <dbReference type="ARBA" id="ARBA00022517"/>
    </source>
</evidence>
<feature type="coiled-coil region" evidence="7">
    <location>
        <begin position="838"/>
        <end position="876"/>
    </location>
</feature>
<dbReference type="EMBL" id="JANBVO010000023">
    <property type="protein sequence ID" value="KAJ9142048.1"/>
    <property type="molecule type" value="Genomic_DNA"/>
</dbReference>
<evidence type="ECO:0000256" key="1">
    <source>
        <dbReference type="ARBA" id="ARBA00004604"/>
    </source>
</evidence>
<dbReference type="Pfam" id="PF04147">
    <property type="entry name" value="Nop14"/>
    <property type="match status" value="1"/>
</dbReference>
<evidence type="ECO:0000313" key="9">
    <source>
        <dbReference type="EMBL" id="KAJ9142048.1"/>
    </source>
</evidence>
<keyword evidence="10" id="KW-1185">Reference proteome</keyword>
<name>A0AA38VMS0_9PEZI</name>
<comment type="subcellular location">
    <subcellularLocation>
        <location evidence="1">Nucleus</location>
        <location evidence="1">Nucleolus</location>
    </subcellularLocation>
</comment>
<feature type="region of interest" description="Disordered" evidence="8">
    <location>
        <begin position="268"/>
        <end position="291"/>
    </location>
</feature>
<dbReference type="Proteomes" id="UP001174694">
    <property type="component" value="Unassembled WGS sequence"/>
</dbReference>
<dbReference type="GO" id="GO:0032040">
    <property type="term" value="C:small-subunit processome"/>
    <property type="evidence" value="ECO:0007669"/>
    <property type="project" value="InterPro"/>
</dbReference>
<evidence type="ECO:0000256" key="6">
    <source>
        <dbReference type="ARBA" id="ARBA00024695"/>
    </source>
</evidence>
<feature type="compositionally biased region" description="Acidic residues" evidence="8">
    <location>
        <begin position="181"/>
        <end position="194"/>
    </location>
</feature>
<protein>
    <submittedName>
        <fullName evidence="9">Nop14-like family protein</fullName>
    </submittedName>
</protein>
<feature type="compositionally biased region" description="Basic and acidic residues" evidence="8">
    <location>
        <begin position="31"/>
        <end position="43"/>
    </location>
</feature>
<feature type="region of interest" description="Disordered" evidence="8">
    <location>
        <begin position="419"/>
        <end position="448"/>
    </location>
</feature>
<feature type="compositionally biased region" description="Basic and acidic residues" evidence="8">
    <location>
        <begin position="367"/>
        <end position="376"/>
    </location>
</feature>
<dbReference type="AlphaFoldDB" id="A0AA38VMS0"/>
<keyword evidence="5" id="KW-0539">Nucleus</keyword>
<sequence>MPSSQLKRLKASLKDQGIIGPQQSKKQKKKQAQDQRARNEKRLQRGAALESIREQFNPFQFKTNARGPKFDVTTNRPATGAAAKGINGRPGQSKALGEERRRETLLVEMQQRNKVGGILDRRFGEDNPTITPEAIMAERFAREKLRQHKKASIFDLEEDMPVQGLTHMGMSLDDDPVYKDDFDEDDLGSDDGSDVSDNARSKLKRLREEIAADEEENADDGLPERKKTKQEVMKEIIAKSKLHKYERQVAKEEDEDLRAELDKELPNLHSLLMGGPRKGRQDQQQNGAVPSAIAGIDKAALGKEYDLSVKQLAADKRAKPALRTKTEEEKAEEESKRLRELEEKRVKRMLGQKESDDEESDEEEDKDIQNDSHPDFEVVGAEEEAEFALGKGVRTRLTAAELGFDDEDDFLLDDDLIASGSDISDEDEDDASFDGEGDRDDAASASDDDEFTKGLLTEAETNDPIFSKGGAKAGTTADEDGLPYTFPCPQDHSQFLELVEGVPLSKLIVVIQRIRALYHPKLNSDYKEKLANFSRALVRHISYLGEATDADAYAAAEGLIRHVHSLAKMFPIEVAKEFRSLLVEMGEERPLSLTVGDLLVLTAIGSIFPTSDHFHQVATPATLTIARYLGQKVPQRLSDYAIGSYLTILTLQYQSRAQRYVPELMNFCLNTLCALSPEKYTERVGFFPLHEPVPGIRIKGAKKAHVRKLECSDCRPSEDASSGATESLKASVANTTIRVLATAAETWAGKSAFYETFLPAVKVLKQFGSKACRPHLPDSLVQEAERSATMLERMLKVAQLSRRPLELHHHKPLAIKTYVPKFEDKFDPNKHYDPDRERAELAKLRAEHKKERKGAMRELRKDANFMARERLRLKKDKDAAYEKKYKRIVAEIQTEEGREANAYERERQLRRKANKRG</sequence>
<feature type="region of interest" description="Disordered" evidence="8">
    <location>
        <begin position="166"/>
        <end position="231"/>
    </location>
</feature>
<evidence type="ECO:0000256" key="4">
    <source>
        <dbReference type="ARBA" id="ARBA00022552"/>
    </source>
</evidence>
<keyword evidence="4" id="KW-0698">rRNA processing</keyword>
<accession>A0AA38VMS0</accession>
<evidence type="ECO:0000313" key="10">
    <source>
        <dbReference type="Proteomes" id="UP001174694"/>
    </source>
</evidence>
<evidence type="ECO:0000256" key="2">
    <source>
        <dbReference type="ARBA" id="ARBA00007466"/>
    </source>
</evidence>
<proteinExistence type="inferred from homology"/>
<evidence type="ECO:0000256" key="8">
    <source>
        <dbReference type="SAM" id="MobiDB-lite"/>
    </source>
</evidence>
<dbReference type="PANTHER" id="PTHR23183">
    <property type="entry name" value="NOP14"/>
    <property type="match status" value="1"/>
</dbReference>
<dbReference type="GO" id="GO:0030490">
    <property type="term" value="P:maturation of SSU-rRNA"/>
    <property type="evidence" value="ECO:0007669"/>
    <property type="project" value="TreeGrafter"/>
</dbReference>
<feature type="compositionally biased region" description="Acidic residues" evidence="8">
    <location>
        <begin position="423"/>
        <end position="439"/>
    </location>
</feature>
<gene>
    <name evidence="9" type="ORF">NKR23_g7451</name>
</gene>
<evidence type="ECO:0000256" key="7">
    <source>
        <dbReference type="SAM" id="Coils"/>
    </source>
</evidence>